<dbReference type="GO" id="GO:0016811">
    <property type="term" value="F:hydrolase activity, acting on carbon-nitrogen (but not peptide) bonds, in linear amides"/>
    <property type="evidence" value="ECO:0007669"/>
    <property type="project" value="InterPro"/>
</dbReference>
<protein>
    <submittedName>
        <fullName evidence="8">Ceramidase</fullName>
    </submittedName>
</protein>
<keyword evidence="5 7" id="KW-0472">Membrane</keyword>
<feature type="transmembrane region" description="Helical" evidence="7">
    <location>
        <begin position="166"/>
        <end position="184"/>
    </location>
</feature>
<feature type="transmembrane region" description="Helical" evidence="7">
    <location>
        <begin position="111"/>
        <end position="130"/>
    </location>
</feature>
<keyword evidence="9" id="KW-1185">Reference proteome</keyword>
<accession>A0A1H7MEV6</accession>
<evidence type="ECO:0000256" key="1">
    <source>
        <dbReference type="ARBA" id="ARBA00004141"/>
    </source>
</evidence>
<dbReference type="Proteomes" id="UP000198620">
    <property type="component" value="Unassembled WGS sequence"/>
</dbReference>
<reference evidence="8 9" key="1">
    <citation type="submission" date="2016-10" db="EMBL/GenBank/DDBJ databases">
        <authorList>
            <person name="de Groot N.N."/>
        </authorList>
    </citation>
    <scope>NUCLEOTIDE SEQUENCE [LARGE SCALE GENOMIC DNA]</scope>
    <source>
        <strain evidence="8 9">Nv1</strain>
    </source>
</reference>
<dbReference type="InterPro" id="IPR008901">
    <property type="entry name" value="ACER"/>
</dbReference>
<feature type="binding site" evidence="6">
    <location>
        <position position="228"/>
    </location>
    <ligand>
        <name>Zn(2+)</name>
        <dbReference type="ChEBI" id="CHEBI:29105"/>
        <note>catalytic</note>
    </ligand>
</feature>
<comment type="subcellular location">
    <subcellularLocation>
        <location evidence="1">Membrane</location>
        <topology evidence="1">Multi-pass membrane protein</topology>
    </subcellularLocation>
</comment>
<dbReference type="AlphaFoldDB" id="A0A1H7MEV6"/>
<evidence type="ECO:0000313" key="8">
    <source>
        <dbReference type="EMBL" id="SEL09836.1"/>
    </source>
</evidence>
<organism evidence="8 9">
    <name type="scientific">Nitrosovibrio tenuis</name>
    <dbReference type="NCBI Taxonomy" id="1233"/>
    <lineage>
        <taxon>Bacteria</taxon>
        <taxon>Pseudomonadati</taxon>
        <taxon>Pseudomonadota</taxon>
        <taxon>Betaproteobacteria</taxon>
        <taxon>Nitrosomonadales</taxon>
        <taxon>Nitrosomonadaceae</taxon>
        <taxon>Nitrosovibrio</taxon>
    </lineage>
</organism>
<name>A0A1H7MEV6_9PROT</name>
<keyword evidence="2 7" id="KW-0812">Transmembrane</keyword>
<evidence type="ECO:0000256" key="7">
    <source>
        <dbReference type="SAM" id="Phobius"/>
    </source>
</evidence>
<feature type="transmembrane region" description="Helical" evidence="7">
    <location>
        <begin position="46"/>
        <end position="66"/>
    </location>
</feature>
<feature type="binding site" evidence="6">
    <location>
        <position position="224"/>
    </location>
    <ligand>
        <name>Zn(2+)</name>
        <dbReference type="ChEBI" id="CHEBI:29105"/>
        <note>catalytic</note>
    </ligand>
</feature>
<dbReference type="STRING" id="1233.SAMN05216387_10555"/>
<evidence type="ECO:0000256" key="6">
    <source>
        <dbReference type="PIRSR" id="PIRSR608901-2"/>
    </source>
</evidence>
<keyword evidence="6" id="KW-0862">Zinc</keyword>
<evidence type="ECO:0000313" key="9">
    <source>
        <dbReference type="Proteomes" id="UP000198620"/>
    </source>
</evidence>
<dbReference type="Pfam" id="PF05875">
    <property type="entry name" value="Ceramidase"/>
    <property type="match status" value="1"/>
</dbReference>
<keyword evidence="3" id="KW-0378">Hydrolase</keyword>
<evidence type="ECO:0000256" key="4">
    <source>
        <dbReference type="ARBA" id="ARBA00022989"/>
    </source>
</evidence>
<keyword evidence="4 7" id="KW-1133">Transmembrane helix</keyword>
<evidence type="ECO:0000256" key="5">
    <source>
        <dbReference type="ARBA" id="ARBA00023136"/>
    </source>
</evidence>
<proteinExistence type="predicted"/>
<gene>
    <name evidence="8" type="ORF">SAMN05216387_10555</name>
</gene>
<feature type="binding site" evidence="6">
    <location>
        <position position="98"/>
    </location>
    <ligand>
        <name>Zn(2+)</name>
        <dbReference type="ChEBI" id="CHEBI:29105"/>
        <note>catalytic</note>
    </ligand>
</feature>
<dbReference type="GO" id="GO:0046872">
    <property type="term" value="F:metal ion binding"/>
    <property type="evidence" value="ECO:0007669"/>
    <property type="project" value="UniProtKB-KW"/>
</dbReference>
<evidence type="ECO:0000256" key="3">
    <source>
        <dbReference type="ARBA" id="ARBA00022801"/>
    </source>
</evidence>
<keyword evidence="6" id="KW-0479">Metal-binding</keyword>
<dbReference type="EMBL" id="FOBH01000005">
    <property type="protein sequence ID" value="SEL09836.1"/>
    <property type="molecule type" value="Genomic_DNA"/>
</dbReference>
<sequence>MGILSLGMVLIAAMVPPIPQPPEYHQFADRRSYFGIPNFFNVTSNLAFLFVGIAGLSFLLWSCLSSRYNSFIELRERWPYLILFLSVAVTGIGSAYYHLAPDNSRLVWDRLPIAVAIMALLSAALTERVGLRVGLRLLPMLVAMGAVSVTHWYWSEQQGAGNLNFYIVVQFYSILLIVLLAMFFPSQYTRGADIYLVFAWYGAAKLAEVADREIYDLGHLISGHTAKHVLAAIGAYWILRMLKKRKSLAGELHASYRSL</sequence>
<dbReference type="GO" id="GO:0006672">
    <property type="term" value="P:ceramide metabolic process"/>
    <property type="evidence" value="ECO:0007669"/>
    <property type="project" value="InterPro"/>
</dbReference>
<feature type="transmembrane region" description="Helical" evidence="7">
    <location>
        <begin position="137"/>
        <end position="154"/>
    </location>
</feature>
<evidence type="ECO:0000256" key="2">
    <source>
        <dbReference type="ARBA" id="ARBA00022692"/>
    </source>
</evidence>
<comment type="cofactor">
    <cofactor evidence="6">
        <name>Zn(2+)</name>
        <dbReference type="ChEBI" id="CHEBI:29105"/>
    </cofactor>
</comment>
<dbReference type="GO" id="GO:0016020">
    <property type="term" value="C:membrane"/>
    <property type="evidence" value="ECO:0007669"/>
    <property type="project" value="UniProtKB-SubCell"/>
</dbReference>
<dbReference type="PANTHER" id="PTHR34368">
    <property type="entry name" value="OS01G0962200 PROTEIN"/>
    <property type="match status" value="1"/>
</dbReference>
<feature type="transmembrane region" description="Helical" evidence="7">
    <location>
        <begin position="78"/>
        <end position="99"/>
    </location>
</feature>
<dbReference type="PANTHER" id="PTHR34368:SF1">
    <property type="entry name" value="OS01G0962200 PROTEIN"/>
    <property type="match status" value="1"/>
</dbReference>